<dbReference type="Gene3D" id="3.40.50.150">
    <property type="entry name" value="Vaccinia Virus protein VP39"/>
    <property type="match status" value="1"/>
</dbReference>
<dbReference type="Pfam" id="PF02384">
    <property type="entry name" value="N6_Mtase"/>
    <property type="match status" value="1"/>
</dbReference>
<dbReference type="InterPro" id="IPR051537">
    <property type="entry name" value="DNA_Adenine_Mtase"/>
</dbReference>
<dbReference type="InterPro" id="IPR029063">
    <property type="entry name" value="SAM-dependent_MTases_sf"/>
</dbReference>
<feature type="domain" description="DNA methylase adenine-specific" evidence="8">
    <location>
        <begin position="146"/>
        <end position="460"/>
    </location>
</feature>
<evidence type="ECO:0000256" key="5">
    <source>
        <dbReference type="ARBA" id="ARBA00022691"/>
    </source>
</evidence>
<feature type="domain" description="N6 adenine-specific DNA methyltransferase N-terminal" evidence="9">
    <location>
        <begin position="8"/>
        <end position="135"/>
    </location>
</feature>
<dbReference type="GO" id="GO:0032259">
    <property type="term" value="P:methylation"/>
    <property type="evidence" value="ECO:0007669"/>
    <property type="project" value="UniProtKB-KW"/>
</dbReference>
<evidence type="ECO:0000313" key="10">
    <source>
        <dbReference type="EMBL" id="SFF09796.1"/>
    </source>
</evidence>
<dbReference type="AlphaFoldDB" id="A0A1I2FZ52"/>
<keyword evidence="5" id="KW-0949">S-adenosyl-L-methionine</keyword>
<dbReference type="GO" id="GO:0009007">
    <property type="term" value="F:site-specific DNA-methyltransferase (adenine-specific) activity"/>
    <property type="evidence" value="ECO:0007669"/>
    <property type="project" value="UniProtKB-EC"/>
</dbReference>
<evidence type="ECO:0000256" key="3">
    <source>
        <dbReference type="ARBA" id="ARBA00022603"/>
    </source>
</evidence>
<comment type="catalytic activity">
    <reaction evidence="7">
        <text>a 2'-deoxyadenosine in DNA + S-adenosyl-L-methionine = an N(6)-methyl-2'-deoxyadenosine in DNA + S-adenosyl-L-homocysteine + H(+)</text>
        <dbReference type="Rhea" id="RHEA:15197"/>
        <dbReference type="Rhea" id="RHEA-COMP:12418"/>
        <dbReference type="Rhea" id="RHEA-COMP:12419"/>
        <dbReference type="ChEBI" id="CHEBI:15378"/>
        <dbReference type="ChEBI" id="CHEBI:57856"/>
        <dbReference type="ChEBI" id="CHEBI:59789"/>
        <dbReference type="ChEBI" id="CHEBI:90615"/>
        <dbReference type="ChEBI" id="CHEBI:90616"/>
        <dbReference type="EC" id="2.1.1.72"/>
    </reaction>
</comment>
<dbReference type="Proteomes" id="UP000198520">
    <property type="component" value="Unassembled WGS sequence"/>
</dbReference>
<evidence type="ECO:0000256" key="1">
    <source>
        <dbReference type="ARBA" id="ARBA00006594"/>
    </source>
</evidence>
<dbReference type="Pfam" id="PF12161">
    <property type="entry name" value="HsdM_N"/>
    <property type="match status" value="1"/>
</dbReference>
<dbReference type="EC" id="2.1.1.72" evidence="2"/>
<evidence type="ECO:0000313" key="11">
    <source>
        <dbReference type="Proteomes" id="UP000198520"/>
    </source>
</evidence>
<dbReference type="InterPro" id="IPR038333">
    <property type="entry name" value="T1MK-like_N_sf"/>
</dbReference>
<dbReference type="GO" id="GO:0009307">
    <property type="term" value="P:DNA restriction-modification system"/>
    <property type="evidence" value="ECO:0007669"/>
    <property type="project" value="UniProtKB-KW"/>
</dbReference>
<evidence type="ECO:0000256" key="2">
    <source>
        <dbReference type="ARBA" id="ARBA00011900"/>
    </source>
</evidence>
<gene>
    <name evidence="10" type="ORF">SAMN04488035_1575</name>
</gene>
<dbReference type="InterPro" id="IPR002052">
    <property type="entry name" value="DNA_methylase_N6_adenine_CS"/>
</dbReference>
<protein>
    <recommendedName>
        <fullName evidence="2">site-specific DNA-methyltransferase (adenine-specific)</fullName>
        <ecNumber evidence="2">2.1.1.72</ecNumber>
    </recommendedName>
</protein>
<evidence type="ECO:0000256" key="4">
    <source>
        <dbReference type="ARBA" id="ARBA00022679"/>
    </source>
</evidence>
<sequence>MTITQQELESRLWDAANALRGPVDPADFKTYVFPMLFWKWISDTWVYEHDMALEEYGDDLDDEIEADYHRFEMLEGTLWSETTTKVKNLGAEIASTFQRIEKANPRSLAGVFGDVAWGNKERIPESALLDLIKAFNKIKLDPTTVSHDLLGAGYEYLLKNFADESGKKAGEFFTPREVVNLLVGILEPQPAESVYDPACGSGGMLVATINQLRDANLDHRTLRLYGQEINLTTSSIARMNLFLHEIEDFEIKRGDTLRAPAFKDARGALRTFDSVIANPPFSLANWGADRWATDPRARYGVPPAKNGDFAFIQHMIASMTPDSGRVGVVMPHGTLVRMGTESSIRQKLIEADLLEAVIGLPPNLFYSTDIPTCILIFRANKSAFRAGKVLFIDGSARFEKAVNRNSMTAADVDALVDTYRSGTKSADVDRINVRLVPIDEIASRDFDLRLGHYITVAAEESADLGSTLTAYADSRIRRIAAEADMFRRLQAAGIDLSAIEVSDD</sequence>
<reference evidence="11" key="1">
    <citation type="submission" date="2016-10" db="EMBL/GenBank/DDBJ databases">
        <authorList>
            <person name="Varghese N."/>
            <person name="Submissions S."/>
        </authorList>
    </citation>
    <scope>NUCLEOTIDE SEQUENCE [LARGE SCALE GENOMIC DNA]</scope>
    <source>
        <strain evidence="11">DSM 19083</strain>
    </source>
</reference>
<dbReference type="PROSITE" id="PS00092">
    <property type="entry name" value="N6_MTASE"/>
    <property type="match status" value="1"/>
</dbReference>
<dbReference type="RefSeq" id="WP_219810200.1">
    <property type="nucleotide sequence ID" value="NZ_BNAN01000002.1"/>
</dbReference>
<dbReference type="STRING" id="285351.SAMN04488035_1575"/>
<name>A0A1I2FZ52_9MICO</name>
<dbReference type="EMBL" id="FONZ01000002">
    <property type="protein sequence ID" value="SFF09796.1"/>
    <property type="molecule type" value="Genomic_DNA"/>
</dbReference>
<proteinExistence type="inferred from homology"/>
<dbReference type="InterPro" id="IPR022749">
    <property type="entry name" value="D12N6_MeTrfase_N"/>
</dbReference>
<dbReference type="InterPro" id="IPR003356">
    <property type="entry name" value="DNA_methylase_A-5"/>
</dbReference>
<accession>A0A1I2FZ52</accession>
<evidence type="ECO:0000259" key="9">
    <source>
        <dbReference type="Pfam" id="PF12161"/>
    </source>
</evidence>
<evidence type="ECO:0000259" key="8">
    <source>
        <dbReference type="Pfam" id="PF02384"/>
    </source>
</evidence>
<comment type="similarity">
    <text evidence="1">Belongs to the N(4)/N(6)-methyltransferase family.</text>
</comment>
<keyword evidence="4" id="KW-0808">Transferase</keyword>
<dbReference type="PANTHER" id="PTHR42933">
    <property type="entry name" value="SLR6095 PROTEIN"/>
    <property type="match status" value="1"/>
</dbReference>
<evidence type="ECO:0000256" key="6">
    <source>
        <dbReference type="ARBA" id="ARBA00022747"/>
    </source>
</evidence>
<dbReference type="Gene3D" id="1.20.1260.30">
    <property type="match status" value="1"/>
</dbReference>
<evidence type="ECO:0000256" key="7">
    <source>
        <dbReference type="ARBA" id="ARBA00047942"/>
    </source>
</evidence>
<organism evidence="10 11">
    <name type="scientific">Flavimobilis marinus</name>
    <dbReference type="NCBI Taxonomy" id="285351"/>
    <lineage>
        <taxon>Bacteria</taxon>
        <taxon>Bacillati</taxon>
        <taxon>Actinomycetota</taxon>
        <taxon>Actinomycetes</taxon>
        <taxon>Micrococcales</taxon>
        <taxon>Jonesiaceae</taxon>
        <taxon>Flavimobilis</taxon>
    </lineage>
</organism>
<keyword evidence="11" id="KW-1185">Reference proteome</keyword>
<keyword evidence="6" id="KW-0680">Restriction system</keyword>
<dbReference type="PANTHER" id="PTHR42933:SF3">
    <property type="entry name" value="TYPE I RESTRICTION ENZYME MJAVIII METHYLASE SUBUNIT"/>
    <property type="match status" value="1"/>
</dbReference>
<dbReference type="GO" id="GO:0008170">
    <property type="term" value="F:N-methyltransferase activity"/>
    <property type="evidence" value="ECO:0007669"/>
    <property type="project" value="InterPro"/>
</dbReference>
<dbReference type="GO" id="GO:0003677">
    <property type="term" value="F:DNA binding"/>
    <property type="evidence" value="ECO:0007669"/>
    <property type="project" value="InterPro"/>
</dbReference>
<keyword evidence="3" id="KW-0489">Methyltransferase</keyword>
<dbReference type="PRINTS" id="PR00507">
    <property type="entry name" value="N12N6MTFRASE"/>
</dbReference>
<dbReference type="SUPFAM" id="SSF53335">
    <property type="entry name" value="S-adenosyl-L-methionine-dependent methyltransferases"/>
    <property type="match status" value="1"/>
</dbReference>